<comment type="caution">
    <text evidence="1">The sequence shown here is derived from an EMBL/GenBank/DDBJ whole genome shotgun (WGS) entry which is preliminary data.</text>
</comment>
<gene>
    <name evidence="1" type="ORF">Tci_021909</name>
</gene>
<proteinExistence type="predicted"/>
<dbReference type="AlphaFoldDB" id="A0A6L2KKC1"/>
<reference evidence="1" key="1">
    <citation type="journal article" date="2019" name="Sci. Rep.">
        <title>Draft genome of Tanacetum cinerariifolium, the natural source of mosquito coil.</title>
        <authorList>
            <person name="Yamashiro T."/>
            <person name="Shiraishi A."/>
            <person name="Satake H."/>
            <person name="Nakayama K."/>
        </authorList>
    </citation>
    <scope>NUCLEOTIDE SEQUENCE</scope>
</reference>
<organism evidence="1">
    <name type="scientific">Tanacetum cinerariifolium</name>
    <name type="common">Dalmatian daisy</name>
    <name type="synonym">Chrysanthemum cinerariifolium</name>
    <dbReference type="NCBI Taxonomy" id="118510"/>
    <lineage>
        <taxon>Eukaryota</taxon>
        <taxon>Viridiplantae</taxon>
        <taxon>Streptophyta</taxon>
        <taxon>Embryophyta</taxon>
        <taxon>Tracheophyta</taxon>
        <taxon>Spermatophyta</taxon>
        <taxon>Magnoliopsida</taxon>
        <taxon>eudicotyledons</taxon>
        <taxon>Gunneridae</taxon>
        <taxon>Pentapetalae</taxon>
        <taxon>asterids</taxon>
        <taxon>campanulids</taxon>
        <taxon>Asterales</taxon>
        <taxon>Asteraceae</taxon>
        <taxon>Asteroideae</taxon>
        <taxon>Anthemideae</taxon>
        <taxon>Anthemidinae</taxon>
        <taxon>Tanacetum</taxon>
    </lineage>
</organism>
<accession>A0A6L2KKC1</accession>
<sequence>MVRCSAEGVVKLLVEVLRRPHQVFSTATRGIVRFRPLFNFGSVSTWEDLTIRFLAQLFPPGRTAKLHNDILMFQQHQEIGTQQPEEPERTIEDEIQDLHLNLPVLEVLAHATIYNAILDKYVESLELGNNGSAFIHGEMPKTIEDPGLFTLPCKLGDSKPFDTLDDLG</sequence>
<name>A0A6L2KKC1_TANCI</name>
<evidence type="ECO:0000313" key="1">
    <source>
        <dbReference type="EMBL" id="GEU49931.1"/>
    </source>
</evidence>
<dbReference type="EMBL" id="BKCJ010002638">
    <property type="protein sequence ID" value="GEU49931.1"/>
    <property type="molecule type" value="Genomic_DNA"/>
</dbReference>
<protein>
    <submittedName>
        <fullName evidence="1">Zinc finger, CCHC-type</fullName>
    </submittedName>
</protein>